<evidence type="ECO:0000313" key="2">
    <source>
        <dbReference type="EMBL" id="MDG3005056.1"/>
    </source>
</evidence>
<dbReference type="Pfam" id="PF13490">
    <property type="entry name" value="zf-HC2"/>
    <property type="match status" value="1"/>
</dbReference>
<protein>
    <submittedName>
        <fullName evidence="2">Zf-HC2 domain-containing protein</fullName>
    </submittedName>
</protein>
<comment type="caution">
    <text evidence="2">The sequence shown here is derived from an EMBL/GenBank/DDBJ whole genome shotgun (WGS) entry which is preliminary data.</text>
</comment>
<gene>
    <name evidence="2" type="ORF">PZE19_14810</name>
</gene>
<proteinExistence type="predicted"/>
<name>A0ABT6FBU7_9BACT</name>
<dbReference type="RefSeq" id="WP_277861405.1">
    <property type="nucleotide sequence ID" value="NZ_JARRAG010000002.1"/>
</dbReference>
<keyword evidence="3" id="KW-1185">Reference proteome</keyword>
<feature type="domain" description="Putative zinc-finger" evidence="1">
    <location>
        <begin position="15"/>
        <end position="49"/>
    </location>
</feature>
<dbReference type="Proteomes" id="UP001216907">
    <property type="component" value="Unassembled WGS sequence"/>
</dbReference>
<organism evidence="2 3">
    <name type="scientific">Paludisphaera mucosa</name>
    <dbReference type="NCBI Taxonomy" id="3030827"/>
    <lineage>
        <taxon>Bacteria</taxon>
        <taxon>Pseudomonadati</taxon>
        <taxon>Planctomycetota</taxon>
        <taxon>Planctomycetia</taxon>
        <taxon>Isosphaerales</taxon>
        <taxon>Isosphaeraceae</taxon>
        <taxon>Paludisphaera</taxon>
    </lineage>
</organism>
<reference evidence="2 3" key="1">
    <citation type="submission" date="2023-03" db="EMBL/GenBank/DDBJ databases">
        <title>Paludisphaera mucosa sp. nov. a novel planctomycete from northern fen.</title>
        <authorList>
            <person name="Ivanova A."/>
        </authorList>
    </citation>
    <scope>NUCLEOTIDE SEQUENCE [LARGE SCALE GENOMIC DNA]</scope>
    <source>
        <strain evidence="2 3">Pla2</strain>
    </source>
</reference>
<dbReference type="InterPro" id="IPR027383">
    <property type="entry name" value="Znf_put"/>
</dbReference>
<dbReference type="EMBL" id="JARRAG010000002">
    <property type="protein sequence ID" value="MDG3005056.1"/>
    <property type="molecule type" value="Genomic_DNA"/>
</dbReference>
<evidence type="ECO:0000259" key="1">
    <source>
        <dbReference type="Pfam" id="PF13490"/>
    </source>
</evidence>
<sequence>MNGPRRLLRILTLRCASASELASQQLDGPLPTPERLALAGHLLVCSSCRRFRGQIRFLREACRRRAAGPQADAIGPEALSAEARGRIAQALREAAADDDGA</sequence>
<accession>A0ABT6FBU7</accession>
<evidence type="ECO:0000313" key="3">
    <source>
        <dbReference type="Proteomes" id="UP001216907"/>
    </source>
</evidence>